<evidence type="ECO:0000256" key="3">
    <source>
        <dbReference type="SAM" id="MobiDB-lite"/>
    </source>
</evidence>
<organism evidence="4 5">
    <name type="scientific">Candidatus Thermofonsia Clade 1 bacterium</name>
    <dbReference type="NCBI Taxonomy" id="2364210"/>
    <lineage>
        <taxon>Bacteria</taxon>
        <taxon>Bacillati</taxon>
        <taxon>Chloroflexota</taxon>
        <taxon>Candidatus Thermofontia</taxon>
        <taxon>Candidatus Thermofonsia Clade 1</taxon>
    </lineage>
</organism>
<dbReference type="EMBL" id="PGTK01000004">
    <property type="protein sequence ID" value="PJF31199.1"/>
    <property type="molecule type" value="Genomic_DNA"/>
</dbReference>
<gene>
    <name evidence="2 4" type="primary">rbfA</name>
    <name evidence="4" type="ORF">CUN51_04850</name>
</gene>
<dbReference type="InterPro" id="IPR000238">
    <property type="entry name" value="RbfA"/>
</dbReference>
<feature type="region of interest" description="Disordered" evidence="3">
    <location>
        <begin position="108"/>
        <end position="127"/>
    </location>
</feature>
<keyword evidence="2" id="KW-0963">Cytoplasm</keyword>
<dbReference type="AlphaFoldDB" id="A0A2M8P0Y2"/>
<dbReference type="InterPro" id="IPR020053">
    <property type="entry name" value="Ribosome-bd_factorA_CS"/>
</dbReference>
<comment type="caution">
    <text evidence="4">The sequence shown here is derived from an EMBL/GenBank/DDBJ whole genome shotgun (WGS) entry which is preliminary data.</text>
</comment>
<keyword evidence="1 2" id="KW-0690">Ribosome biogenesis</keyword>
<sequence length="127" mass="14612">MTLKQERMADRIREILSELLLFEVSDPALQGLTVTEVVLDRELEYANVYVNALGEEERAESVMAGLRRAHGFLRRELASRIRLRRAPELRFHWDETLSRAAHIEEVLDSLNIPPAEPSETEKASEED</sequence>
<accession>A0A2M8P0Y2</accession>
<dbReference type="InterPro" id="IPR015946">
    <property type="entry name" value="KH_dom-like_a/b"/>
</dbReference>
<dbReference type="PANTHER" id="PTHR33515">
    <property type="entry name" value="RIBOSOME-BINDING FACTOR A, CHLOROPLASTIC-RELATED"/>
    <property type="match status" value="1"/>
</dbReference>
<comment type="function">
    <text evidence="2">One of several proteins that assist in the late maturation steps of the functional core of the 30S ribosomal subunit. Associates with free 30S ribosomal subunits (but not with 30S subunits that are part of 70S ribosomes or polysomes). Required for efficient processing of 16S rRNA. May interact with the 5'-terminal helix region of 16S rRNA.</text>
</comment>
<comment type="similarity">
    <text evidence="2">Belongs to the RbfA family.</text>
</comment>
<evidence type="ECO:0000313" key="4">
    <source>
        <dbReference type="EMBL" id="PJF31199.1"/>
    </source>
</evidence>
<dbReference type="PANTHER" id="PTHR33515:SF1">
    <property type="entry name" value="RIBOSOME-BINDING FACTOR A, CHLOROPLASTIC-RELATED"/>
    <property type="match status" value="1"/>
</dbReference>
<evidence type="ECO:0000256" key="2">
    <source>
        <dbReference type="HAMAP-Rule" id="MF_00003"/>
    </source>
</evidence>
<dbReference type="Pfam" id="PF02033">
    <property type="entry name" value="RBFA"/>
    <property type="match status" value="1"/>
</dbReference>
<dbReference type="GO" id="GO:0030490">
    <property type="term" value="P:maturation of SSU-rRNA"/>
    <property type="evidence" value="ECO:0007669"/>
    <property type="project" value="UniProtKB-UniRule"/>
</dbReference>
<reference evidence="4 5" key="1">
    <citation type="submission" date="2017-11" db="EMBL/GenBank/DDBJ databases">
        <title>Evolution of Phototrophy in the Chloroflexi Phylum Driven by Horizontal Gene Transfer.</title>
        <authorList>
            <person name="Ward L.M."/>
            <person name="Hemp J."/>
            <person name="Shih P.M."/>
            <person name="Mcglynn S.E."/>
            <person name="Fischer W."/>
        </authorList>
    </citation>
    <scope>NUCLEOTIDE SEQUENCE [LARGE SCALE GENOMIC DNA]</scope>
    <source>
        <strain evidence="4">CP2_2F</strain>
    </source>
</reference>
<dbReference type="SUPFAM" id="SSF89919">
    <property type="entry name" value="Ribosome-binding factor A, RbfA"/>
    <property type="match status" value="1"/>
</dbReference>
<dbReference type="InterPro" id="IPR023799">
    <property type="entry name" value="RbfA_dom_sf"/>
</dbReference>
<proteinExistence type="inferred from homology"/>
<dbReference type="Proteomes" id="UP000228921">
    <property type="component" value="Unassembled WGS sequence"/>
</dbReference>
<dbReference type="NCBIfam" id="TIGR00082">
    <property type="entry name" value="rbfA"/>
    <property type="match status" value="1"/>
</dbReference>
<dbReference type="HAMAP" id="MF_00003">
    <property type="entry name" value="RbfA"/>
    <property type="match status" value="1"/>
</dbReference>
<evidence type="ECO:0000313" key="5">
    <source>
        <dbReference type="Proteomes" id="UP000228921"/>
    </source>
</evidence>
<dbReference type="PROSITE" id="PS01319">
    <property type="entry name" value="RBFA"/>
    <property type="match status" value="1"/>
</dbReference>
<comment type="subcellular location">
    <subcellularLocation>
        <location evidence="2">Cytoplasm</location>
    </subcellularLocation>
</comment>
<protein>
    <recommendedName>
        <fullName evidence="2">Ribosome-binding factor A</fullName>
    </recommendedName>
</protein>
<evidence type="ECO:0000256" key="1">
    <source>
        <dbReference type="ARBA" id="ARBA00022517"/>
    </source>
</evidence>
<dbReference type="GO" id="GO:0005829">
    <property type="term" value="C:cytosol"/>
    <property type="evidence" value="ECO:0007669"/>
    <property type="project" value="TreeGrafter"/>
</dbReference>
<name>A0A2M8P0Y2_9CHLR</name>
<dbReference type="Gene3D" id="3.30.300.20">
    <property type="match status" value="1"/>
</dbReference>
<dbReference type="GO" id="GO:0043024">
    <property type="term" value="F:ribosomal small subunit binding"/>
    <property type="evidence" value="ECO:0007669"/>
    <property type="project" value="TreeGrafter"/>
</dbReference>
<comment type="subunit">
    <text evidence="2">Monomer. Binds 30S ribosomal subunits, but not 50S ribosomal subunits or 70S ribosomes.</text>
</comment>